<dbReference type="Gene3D" id="2.60.40.10">
    <property type="entry name" value="Immunoglobulins"/>
    <property type="match status" value="4"/>
</dbReference>
<name>W0FK43_9BACT</name>
<dbReference type="InterPro" id="IPR003961">
    <property type="entry name" value="FN3_dom"/>
</dbReference>
<dbReference type="EMBL" id="KC246828">
    <property type="protein sequence ID" value="AHF25286.1"/>
    <property type="molecule type" value="Genomic_DNA"/>
</dbReference>
<dbReference type="InterPro" id="IPR013783">
    <property type="entry name" value="Ig-like_fold"/>
</dbReference>
<sequence length="765" mass="84733">MASGWITEDGKTYYFSSPSSGSMMLTGKQTIDGRLYCFDEETGELLLGVAKANDGFYYYFDPDSPGGYRTGLQEWNGELYFFLSEKSGIMDYGLDGVGKDLYYFDLTTGAAVKNQTINQGHILYTFGADGKMTSVVAEEGYESSKRAQLIIKALTLLGEPYALNIYDGYSCGYFVKCALANIGISVNTSSDQQAKAVISDHTIGKEITLDDLRVGDVFYWQLIGCGDSACTHWNEIHHVAIYVGNGKALESVEHRGCVTIDNIREYDSNVSSYHIKYYVRYIDEEGDPYVDENKEIQTPTNLQAVWDDNEGLLHLTWDHEGPADGFYVYYEIPGGSVLVKNVTDGNARSLATDLFKYSFNMTYGIEAYRNDSGVVSDSCKTTIYIPGIPSPETFETTYTDGEPNRVTFTWEYDLPAGGFYVELIDYYANTVVESLDVDKTKRSVTFENLEYGKCYEITIQTYRIMGSNPITTTISSDYIDIPAPIAEDPTDVNATFTGRNDFTTLSWSYSSSLVSGFNIYRDGTLLASLSDKTARTYKDQTIAYGKTYKYEVEAFRNVGSDTVLSAKVPFTITVPNIAPPAVTELKAQAAGKYKVTLTWNASTGAEGYLIYGQKNGSYGYVGMTTMGTTYTDKNAIANDYNFYWVFPYIKNVSGKMVPGGCTKYVFAKGVCVAVTNLRAASVKGGVKLTWTASPDADGYLIYGIVDGKPYGYVGMTTQGTTFTDKSASSEKYNYYWVYPYFKDEGGNMIVGLTGKYTYGRALPLN</sequence>
<dbReference type="InterPro" id="IPR000064">
    <property type="entry name" value="NLP_P60_dom"/>
</dbReference>
<feature type="domain" description="NlpC/P60" evidence="7">
    <location>
        <begin position="143"/>
        <end position="282"/>
    </location>
</feature>
<comment type="similarity">
    <text evidence="1">Belongs to the peptidase C40 family.</text>
</comment>
<protein>
    <submittedName>
        <fullName evidence="8">NlpC/P60 family protein</fullName>
    </submittedName>
</protein>
<evidence type="ECO:0000256" key="1">
    <source>
        <dbReference type="ARBA" id="ARBA00007074"/>
    </source>
</evidence>
<evidence type="ECO:0000259" key="6">
    <source>
        <dbReference type="PROSITE" id="PS50853"/>
    </source>
</evidence>
<evidence type="ECO:0000313" key="8">
    <source>
        <dbReference type="EMBL" id="AHF25286.1"/>
    </source>
</evidence>
<organism evidence="8">
    <name type="scientific">uncultured bacterium Contig1757</name>
    <dbReference type="NCBI Taxonomy" id="1393500"/>
    <lineage>
        <taxon>Bacteria</taxon>
        <taxon>environmental samples</taxon>
    </lineage>
</organism>
<dbReference type="SUPFAM" id="SSF69360">
    <property type="entry name" value="Cell wall binding repeat"/>
    <property type="match status" value="1"/>
</dbReference>
<dbReference type="AlphaFoldDB" id="W0FK43"/>
<dbReference type="PROSITE" id="PS50853">
    <property type="entry name" value="FN3"/>
    <property type="match status" value="1"/>
</dbReference>
<dbReference type="Gene3D" id="2.10.270.10">
    <property type="entry name" value="Cholin Binding"/>
    <property type="match status" value="2"/>
</dbReference>
<dbReference type="InterPro" id="IPR036116">
    <property type="entry name" value="FN3_sf"/>
</dbReference>
<evidence type="ECO:0000256" key="4">
    <source>
        <dbReference type="ARBA" id="ARBA00022801"/>
    </source>
</evidence>
<feature type="domain" description="Fibronectin type-III" evidence="6">
    <location>
        <begin position="390"/>
        <end position="477"/>
    </location>
</feature>
<dbReference type="InterPro" id="IPR038765">
    <property type="entry name" value="Papain-like_cys_pep_sf"/>
</dbReference>
<dbReference type="SMART" id="SM00060">
    <property type="entry name" value="FN3"/>
    <property type="match status" value="2"/>
</dbReference>
<evidence type="ECO:0000256" key="2">
    <source>
        <dbReference type="ARBA" id="ARBA00022670"/>
    </source>
</evidence>
<dbReference type="SUPFAM" id="SSF54001">
    <property type="entry name" value="Cysteine proteinases"/>
    <property type="match status" value="1"/>
</dbReference>
<keyword evidence="5" id="KW-0788">Thiol protease</keyword>
<dbReference type="Pfam" id="PF19127">
    <property type="entry name" value="Choline_bind_3"/>
    <property type="match status" value="1"/>
</dbReference>
<dbReference type="PROSITE" id="PS51935">
    <property type="entry name" value="NLPC_P60"/>
    <property type="match status" value="1"/>
</dbReference>
<proteinExistence type="inferred from homology"/>
<keyword evidence="2" id="KW-0645">Protease</keyword>
<reference evidence="8" key="1">
    <citation type="journal article" date="2013" name="PLoS ONE">
        <title>Metagenomic insights into the carbohydrate-active enzymes carried by the microorganisms adhering to solid digesta in the rumen of cows.</title>
        <authorList>
            <person name="Wang L."/>
            <person name="Hatem A."/>
            <person name="Catalyurek U.V."/>
            <person name="Morrison M."/>
            <person name="Yu Z."/>
        </authorList>
    </citation>
    <scope>NUCLEOTIDE SEQUENCE</scope>
</reference>
<evidence type="ECO:0000259" key="7">
    <source>
        <dbReference type="PROSITE" id="PS51935"/>
    </source>
</evidence>
<dbReference type="InterPro" id="IPR018337">
    <property type="entry name" value="Cell_wall/Cho-bd_repeat"/>
</dbReference>
<evidence type="ECO:0000256" key="3">
    <source>
        <dbReference type="ARBA" id="ARBA00022737"/>
    </source>
</evidence>
<dbReference type="SUPFAM" id="SSF49265">
    <property type="entry name" value="Fibronectin type III"/>
    <property type="match status" value="2"/>
</dbReference>
<dbReference type="Pfam" id="PF00877">
    <property type="entry name" value="NLPC_P60"/>
    <property type="match status" value="1"/>
</dbReference>
<evidence type="ECO:0000256" key="5">
    <source>
        <dbReference type="ARBA" id="ARBA00022807"/>
    </source>
</evidence>
<dbReference type="GO" id="GO:0006508">
    <property type="term" value="P:proteolysis"/>
    <property type="evidence" value="ECO:0007669"/>
    <property type="project" value="UniProtKB-KW"/>
</dbReference>
<dbReference type="Gene3D" id="3.90.1720.10">
    <property type="entry name" value="endopeptidase domain like (from Nostoc punctiforme)"/>
    <property type="match status" value="1"/>
</dbReference>
<accession>W0FK43</accession>
<dbReference type="GO" id="GO:0008234">
    <property type="term" value="F:cysteine-type peptidase activity"/>
    <property type="evidence" value="ECO:0007669"/>
    <property type="project" value="UniProtKB-KW"/>
</dbReference>
<keyword evidence="4" id="KW-0378">Hydrolase</keyword>
<keyword evidence="3" id="KW-0677">Repeat</keyword>